<evidence type="ECO:0000313" key="1">
    <source>
        <dbReference type="EMBL" id="GFE79304.1"/>
    </source>
</evidence>
<dbReference type="EMBL" id="BLJN01000001">
    <property type="protein sequence ID" value="GFE79304.1"/>
    <property type="molecule type" value="Genomic_DNA"/>
</dbReference>
<reference evidence="2" key="1">
    <citation type="submission" date="2020-01" db="EMBL/GenBank/DDBJ databases">
        <title>'Steroidobacter agaridevorans' sp. nov., agar-degrading bacteria isolated from rhizosphere soils.</title>
        <authorList>
            <person name="Ikenaga M."/>
            <person name="Kataoka M."/>
            <person name="Murouchi A."/>
            <person name="Katsuragi S."/>
            <person name="Sakai M."/>
        </authorList>
    </citation>
    <scope>NUCLEOTIDE SEQUENCE [LARGE SCALE GENOMIC DNA]</scope>
    <source>
        <strain evidence="2">YU21-B</strain>
    </source>
</reference>
<protein>
    <submittedName>
        <fullName evidence="1">Uncharacterized protein</fullName>
    </submittedName>
</protein>
<accession>A0A829Y7Q9</accession>
<gene>
    <name evidence="1" type="ORF">GCM10011487_13040</name>
</gene>
<dbReference type="RefSeq" id="WP_268894945.1">
    <property type="nucleotide sequence ID" value="NZ_BLJN01000001.1"/>
</dbReference>
<organism evidence="1 2">
    <name type="scientific">Steroidobacter agaridevorans</name>
    <dbReference type="NCBI Taxonomy" id="2695856"/>
    <lineage>
        <taxon>Bacteria</taxon>
        <taxon>Pseudomonadati</taxon>
        <taxon>Pseudomonadota</taxon>
        <taxon>Gammaproteobacteria</taxon>
        <taxon>Steroidobacterales</taxon>
        <taxon>Steroidobacteraceae</taxon>
        <taxon>Steroidobacter</taxon>
    </lineage>
</organism>
<name>A0A829Y7Q9_9GAMM</name>
<keyword evidence="2" id="KW-1185">Reference proteome</keyword>
<dbReference type="Proteomes" id="UP000445000">
    <property type="component" value="Unassembled WGS sequence"/>
</dbReference>
<proteinExistence type="predicted"/>
<evidence type="ECO:0000313" key="2">
    <source>
        <dbReference type="Proteomes" id="UP000445000"/>
    </source>
</evidence>
<sequence>MNTDPIELVDLGDATEETRQFLPIPVFFDNVFGMGLVPDIG</sequence>
<comment type="caution">
    <text evidence="1">The sequence shown here is derived from an EMBL/GenBank/DDBJ whole genome shotgun (WGS) entry which is preliminary data.</text>
</comment>
<dbReference type="AlphaFoldDB" id="A0A829Y7Q9"/>